<dbReference type="GO" id="GO:0003677">
    <property type="term" value="F:DNA binding"/>
    <property type="evidence" value="ECO:0007669"/>
    <property type="project" value="InterPro"/>
</dbReference>
<dbReference type="AlphaFoldDB" id="A0A1T5HRV9"/>
<evidence type="ECO:0000313" key="3">
    <source>
        <dbReference type="Proteomes" id="UP000191055"/>
    </source>
</evidence>
<evidence type="ECO:0000259" key="1">
    <source>
        <dbReference type="SMART" id="SM01321"/>
    </source>
</evidence>
<gene>
    <name evidence="2" type="ORF">SAMN03080601_02712</name>
</gene>
<dbReference type="GO" id="GO:0006313">
    <property type="term" value="P:DNA transposition"/>
    <property type="evidence" value="ECO:0007669"/>
    <property type="project" value="InterPro"/>
</dbReference>
<organism evidence="2 3">
    <name type="scientific">Alkalitalea saponilacus</name>
    <dbReference type="NCBI Taxonomy" id="889453"/>
    <lineage>
        <taxon>Bacteria</taxon>
        <taxon>Pseudomonadati</taxon>
        <taxon>Bacteroidota</taxon>
        <taxon>Bacteroidia</taxon>
        <taxon>Marinilabiliales</taxon>
        <taxon>Marinilabiliaceae</taxon>
        <taxon>Alkalitalea</taxon>
    </lineage>
</organism>
<dbReference type="PANTHER" id="PTHR33360">
    <property type="entry name" value="TRANSPOSASE FOR INSERTION SEQUENCE ELEMENT IS200"/>
    <property type="match status" value="1"/>
</dbReference>
<dbReference type="GO" id="GO:0004803">
    <property type="term" value="F:transposase activity"/>
    <property type="evidence" value="ECO:0007669"/>
    <property type="project" value="InterPro"/>
</dbReference>
<reference evidence="3" key="1">
    <citation type="submission" date="2017-02" db="EMBL/GenBank/DDBJ databases">
        <authorList>
            <person name="Varghese N."/>
            <person name="Submissions S."/>
        </authorList>
    </citation>
    <scope>NUCLEOTIDE SEQUENCE [LARGE SCALE GENOMIC DNA]</scope>
    <source>
        <strain evidence="3">DSM 24412</strain>
    </source>
</reference>
<feature type="domain" description="Transposase IS200-like" evidence="1">
    <location>
        <begin position="5"/>
        <end position="119"/>
    </location>
</feature>
<dbReference type="Proteomes" id="UP000191055">
    <property type="component" value="Unassembled WGS sequence"/>
</dbReference>
<dbReference type="EMBL" id="FUYV01000017">
    <property type="protein sequence ID" value="SKC23438.1"/>
    <property type="molecule type" value="Genomic_DNA"/>
</dbReference>
<dbReference type="NCBIfam" id="NF033573">
    <property type="entry name" value="transpos_IS200"/>
    <property type="match status" value="1"/>
</dbReference>
<dbReference type="InterPro" id="IPR036515">
    <property type="entry name" value="Transposase_17_sf"/>
</dbReference>
<protein>
    <submittedName>
        <fullName evidence="2">REP element-mobilizing transposase RayT</fullName>
    </submittedName>
</protein>
<dbReference type="Gene3D" id="3.30.70.1290">
    <property type="entry name" value="Transposase IS200-like"/>
    <property type="match status" value="1"/>
</dbReference>
<dbReference type="Pfam" id="PF01797">
    <property type="entry name" value="Y1_Tnp"/>
    <property type="match status" value="1"/>
</dbReference>
<dbReference type="OrthoDB" id="9797997at2"/>
<name>A0A1T5HRV9_9BACT</name>
<sequence>MANTYTQIYLHVVFSVKGRQNLIQNKWKDELHKYICGIINGKEQKAYAIGGMADHIHILISIKPNIAISDLVRDIKSNSSKWVNEKQLVMGQFQWQEGFGAFSYAQSQLDAVIGYINNQEKHHQTKSFKDEYLELLQKFDIDYDEKYLFQWIE</sequence>
<proteinExistence type="predicted"/>
<accession>A0A1T5HRV9</accession>
<evidence type="ECO:0000313" key="2">
    <source>
        <dbReference type="EMBL" id="SKC23438.1"/>
    </source>
</evidence>
<dbReference type="InterPro" id="IPR002686">
    <property type="entry name" value="Transposase_17"/>
</dbReference>
<dbReference type="SMART" id="SM01321">
    <property type="entry name" value="Y1_Tnp"/>
    <property type="match status" value="1"/>
</dbReference>
<dbReference type="SUPFAM" id="SSF143422">
    <property type="entry name" value="Transposase IS200-like"/>
    <property type="match status" value="1"/>
</dbReference>
<keyword evidence="3" id="KW-1185">Reference proteome</keyword>
<dbReference type="PANTHER" id="PTHR33360:SF2">
    <property type="entry name" value="TRANSPOSASE FOR INSERTION SEQUENCE ELEMENT IS200"/>
    <property type="match status" value="1"/>
</dbReference>
<dbReference type="RefSeq" id="WP_079558414.1">
    <property type="nucleotide sequence ID" value="NZ_CP021904.1"/>
</dbReference>
<dbReference type="KEGG" id="asx:CDL62_13320"/>